<dbReference type="AlphaFoldDB" id="A0A0E9RUH4"/>
<name>A0A0E9RUH4_ANGAN</name>
<proteinExistence type="predicted"/>
<sequence>MIKSHPESKLNKPRNRTCGTKWASLWGRAVDCTPPLSSATSCNIV</sequence>
<reference evidence="1" key="1">
    <citation type="submission" date="2014-11" db="EMBL/GenBank/DDBJ databases">
        <authorList>
            <person name="Amaro Gonzalez C."/>
        </authorList>
    </citation>
    <scope>NUCLEOTIDE SEQUENCE</scope>
</reference>
<dbReference type="EMBL" id="GBXM01076659">
    <property type="protein sequence ID" value="JAH31918.1"/>
    <property type="molecule type" value="Transcribed_RNA"/>
</dbReference>
<accession>A0A0E9RUH4</accession>
<protein>
    <submittedName>
        <fullName evidence="1">Uncharacterized protein</fullName>
    </submittedName>
</protein>
<evidence type="ECO:0000313" key="1">
    <source>
        <dbReference type="EMBL" id="JAH31918.1"/>
    </source>
</evidence>
<reference evidence="1" key="2">
    <citation type="journal article" date="2015" name="Fish Shellfish Immunol.">
        <title>Early steps in the European eel (Anguilla anguilla)-Vibrio vulnificus interaction in the gills: Role of the RtxA13 toxin.</title>
        <authorList>
            <person name="Callol A."/>
            <person name="Pajuelo D."/>
            <person name="Ebbesson L."/>
            <person name="Teles M."/>
            <person name="MacKenzie S."/>
            <person name="Amaro C."/>
        </authorList>
    </citation>
    <scope>NUCLEOTIDE SEQUENCE</scope>
</reference>
<organism evidence="1">
    <name type="scientific">Anguilla anguilla</name>
    <name type="common">European freshwater eel</name>
    <name type="synonym">Muraena anguilla</name>
    <dbReference type="NCBI Taxonomy" id="7936"/>
    <lineage>
        <taxon>Eukaryota</taxon>
        <taxon>Metazoa</taxon>
        <taxon>Chordata</taxon>
        <taxon>Craniata</taxon>
        <taxon>Vertebrata</taxon>
        <taxon>Euteleostomi</taxon>
        <taxon>Actinopterygii</taxon>
        <taxon>Neopterygii</taxon>
        <taxon>Teleostei</taxon>
        <taxon>Anguilliformes</taxon>
        <taxon>Anguillidae</taxon>
        <taxon>Anguilla</taxon>
    </lineage>
</organism>